<dbReference type="Proteomes" id="UP000193411">
    <property type="component" value="Unassembled WGS sequence"/>
</dbReference>
<organism evidence="2 3">
    <name type="scientific">Catenaria anguillulae PL171</name>
    <dbReference type="NCBI Taxonomy" id="765915"/>
    <lineage>
        <taxon>Eukaryota</taxon>
        <taxon>Fungi</taxon>
        <taxon>Fungi incertae sedis</taxon>
        <taxon>Blastocladiomycota</taxon>
        <taxon>Blastocladiomycetes</taxon>
        <taxon>Blastocladiales</taxon>
        <taxon>Catenariaceae</taxon>
        <taxon>Catenaria</taxon>
    </lineage>
</organism>
<evidence type="ECO:0000256" key="1">
    <source>
        <dbReference type="SAM" id="MobiDB-lite"/>
    </source>
</evidence>
<feature type="non-terminal residue" evidence="2">
    <location>
        <position position="1"/>
    </location>
</feature>
<reference evidence="2 3" key="1">
    <citation type="submission" date="2016-07" db="EMBL/GenBank/DDBJ databases">
        <title>Pervasive Adenine N6-methylation of Active Genes in Fungi.</title>
        <authorList>
            <consortium name="DOE Joint Genome Institute"/>
            <person name="Mondo S.J."/>
            <person name="Dannebaum R.O."/>
            <person name="Kuo R.C."/>
            <person name="Labutti K."/>
            <person name="Haridas S."/>
            <person name="Kuo A."/>
            <person name="Salamov A."/>
            <person name="Ahrendt S.R."/>
            <person name="Lipzen A."/>
            <person name="Sullivan W."/>
            <person name="Andreopoulos W.B."/>
            <person name="Clum A."/>
            <person name="Lindquist E."/>
            <person name="Daum C."/>
            <person name="Ramamoorthy G.K."/>
            <person name="Gryganskyi A."/>
            <person name="Culley D."/>
            <person name="Magnuson J.K."/>
            <person name="James T.Y."/>
            <person name="O'Malley M.A."/>
            <person name="Stajich J.E."/>
            <person name="Spatafora J.W."/>
            <person name="Visel A."/>
            <person name="Grigoriev I.V."/>
        </authorList>
    </citation>
    <scope>NUCLEOTIDE SEQUENCE [LARGE SCALE GENOMIC DNA]</scope>
    <source>
        <strain evidence="2 3">PL171</strain>
    </source>
</reference>
<accession>A0A1Y2H5C6</accession>
<feature type="compositionally biased region" description="Low complexity" evidence="1">
    <location>
        <begin position="264"/>
        <end position="293"/>
    </location>
</feature>
<comment type="caution">
    <text evidence="2">The sequence shown here is derived from an EMBL/GenBank/DDBJ whole genome shotgun (WGS) entry which is preliminary data.</text>
</comment>
<sequence length="293" mass="30100">TVDDSPTAKVLDPLDNLHLGSPAEHRRLTLKRAPEDSPDALAHAVHAQAPTSVSRPTDTTLQANAPESMRARLFHNHTHQPDANVHLVHGLADMALETPARATAASSRGRPPPTTSTSTSVDPRRQHWTQTGQPVPDSPMPIDSTMADATNIRATPATVARKTTGPVTWTLTSVPDTPVADTPTPVVRAGGAGVTKIGRQPVFDAPARARARAQGASAVAASGEDGAFKVPGMPASAMRRGTDAAWVVSTPVAQIRPRFGAGIGASRRSGAGGTTSAAAGVGSSSSRLSGSGF</sequence>
<feature type="compositionally biased region" description="Basic and acidic residues" evidence="1">
    <location>
        <begin position="23"/>
        <end position="35"/>
    </location>
</feature>
<feature type="compositionally biased region" description="Polar residues" evidence="1">
    <location>
        <begin position="49"/>
        <end position="59"/>
    </location>
</feature>
<proteinExistence type="predicted"/>
<gene>
    <name evidence="2" type="ORF">BCR44DRAFT_239733</name>
</gene>
<dbReference type="AlphaFoldDB" id="A0A1Y2H5C6"/>
<name>A0A1Y2H5C6_9FUNG</name>
<protein>
    <submittedName>
        <fullName evidence="2">Uncharacterized protein</fullName>
    </submittedName>
</protein>
<feature type="region of interest" description="Disordered" evidence="1">
    <location>
        <begin position="100"/>
        <end position="145"/>
    </location>
</feature>
<evidence type="ECO:0000313" key="3">
    <source>
        <dbReference type="Proteomes" id="UP000193411"/>
    </source>
</evidence>
<dbReference type="EMBL" id="MCFL01000131">
    <property type="protein sequence ID" value="ORZ29749.1"/>
    <property type="molecule type" value="Genomic_DNA"/>
</dbReference>
<keyword evidence="3" id="KW-1185">Reference proteome</keyword>
<evidence type="ECO:0000313" key="2">
    <source>
        <dbReference type="EMBL" id="ORZ29749.1"/>
    </source>
</evidence>
<feature type="region of interest" description="Disordered" evidence="1">
    <location>
        <begin position="262"/>
        <end position="293"/>
    </location>
</feature>
<feature type="region of interest" description="Disordered" evidence="1">
    <location>
        <begin position="1"/>
        <end position="59"/>
    </location>
</feature>